<dbReference type="Pfam" id="PF00188">
    <property type="entry name" value="CAP"/>
    <property type="match status" value="1"/>
</dbReference>
<feature type="compositionally biased region" description="Polar residues" evidence="1">
    <location>
        <begin position="167"/>
        <end position="177"/>
    </location>
</feature>
<comment type="caution">
    <text evidence="4">The sequence shown here is derived from an EMBL/GenBank/DDBJ whole genome shotgun (WGS) entry which is preliminary data.</text>
</comment>
<dbReference type="Gene3D" id="3.40.33.10">
    <property type="entry name" value="CAP"/>
    <property type="match status" value="1"/>
</dbReference>
<dbReference type="OrthoDB" id="568194at2759"/>
<feature type="compositionally biased region" description="Pro residues" evidence="1">
    <location>
        <begin position="214"/>
        <end position="231"/>
    </location>
</feature>
<organism evidence="4 5">
    <name type="scientific">Coemansia brasiliensis</name>
    <dbReference type="NCBI Taxonomy" id="2650707"/>
    <lineage>
        <taxon>Eukaryota</taxon>
        <taxon>Fungi</taxon>
        <taxon>Fungi incertae sedis</taxon>
        <taxon>Zoopagomycota</taxon>
        <taxon>Kickxellomycotina</taxon>
        <taxon>Kickxellomycetes</taxon>
        <taxon>Kickxellales</taxon>
        <taxon>Kickxellaceae</taxon>
        <taxon>Coemansia</taxon>
    </lineage>
</organism>
<dbReference type="InterPro" id="IPR035940">
    <property type="entry name" value="CAP_sf"/>
</dbReference>
<gene>
    <name evidence="4" type="ORF">IWW36_001810</name>
</gene>
<evidence type="ECO:0000313" key="4">
    <source>
        <dbReference type="EMBL" id="KAJ2850560.1"/>
    </source>
</evidence>
<evidence type="ECO:0000256" key="2">
    <source>
        <dbReference type="SAM" id="SignalP"/>
    </source>
</evidence>
<feature type="compositionally biased region" description="Low complexity" evidence="1">
    <location>
        <begin position="180"/>
        <end position="193"/>
    </location>
</feature>
<dbReference type="InterPro" id="IPR014044">
    <property type="entry name" value="CAP_dom"/>
</dbReference>
<dbReference type="PANTHER" id="PTHR31157">
    <property type="entry name" value="SCP DOMAIN-CONTAINING PROTEIN"/>
    <property type="match status" value="1"/>
</dbReference>
<sequence length="264" mass="27321">MKFAAAIAALSAVATAAYYPPTVGQDLCCAANAARAAAGLAPYRWTPKLDQVAQAHSNYMLSVEKIGHEEKPGTSTYDLAGRLGTVNYVFSTAGENVAMGYEDLDATQVAWMNSPGHKANILSKSFNVCGGAVANPSNYYTVNFASPMNEAEFNSYYVLSCSGNKSNGGNTPNSQPVAHTPQTPSSTPTVAPTPEKESAAPSSSVEQPVESSPAPAPAPPTPAPIPAPPASGKPGKCKRMPKGSIAAGKCKPCKKCAANSQQRR</sequence>
<dbReference type="PANTHER" id="PTHR31157:SF1">
    <property type="entry name" value="SCP DOMAIN-CONTAINING PROTEIN"/>
    <property type="match status" value="1"/>
</dbReference>
<dbReference type="SUPFAM" id="SSF55797">
    <property type="entry name" value="PR-1-like"/>
    <property type="match status" value="1"/>
</dbReference>
<feature type="compositionally biased region" description="Low complexity" evidence="1">
    <location>
        <begin position="200"/>
        <end position="213"/>
    </location>
</feature>
<feature type="compositionally biased region" description="Low complexity" evidence="1">
    <location>
        <begin position="246"/>
        <end position="258"/>
    </location>
</feature>
<feature type="domain" description="SCP" evidence="3">
    <location>
        <begin position="32"/>
        <end position="140"/>
    </location>
</feature>
<dbReference type="Proteomes" id="UP001139887">
    <property type="component" value="Unassembled WGS sequence"/>
</dbReference>
<feature type="region of interest" description="Disordered" evidence="1">
    <location>
        <begin position="167"/>
        <end position="264"/>
    </location>
</feature>
<evidence type="ECO:0000313" key="5">
    <source>
        <dbReference type="Proteomes" id="UP001139887"/>
    </source>
</evidence>
<name>A0A9W8ID81_9FUNG</name>
<keyword evidence="2" id="KW-0732">Signal</keyword>
<dbReference type="CDD" id="cd05379">
    <property type="entry name" value="CAP_bacterial"/>
    <property type="match status" value="1"/>
</dbReference>
<protein>
    <recommendedName>
        <fullName evidence="3">SCP domain-containing protein</fullName>
    </recommendedName>
</protein>
<feature type="chain" id="PRO_5040957975" description="SCP domain-containing protein" evidence="2">
    <location>
        <begin position="25"/>
        <end position="264"/>
    </location>
</feature>
<accession>A0A9W8ID81</accession>
<feature type="signal peptide" evidence="2">
    <location>
        <begin position="1"/>
        <end position="24"/>
    </location>
</feature>
<reference evidence="4" key="1">
    <citation type="submission" date="2022-07" db="EMBL/GenBank/DDBJ databases">
        <title>Phylogenomic reconstructions and comparative analyses of Kickxellomycotina fungi.</title>
        <authorList>
            <person name="Reynolds N.K."/>
            <person name="Stajich J.E."/>
            <person name="Barry K."/>
            <person name="Grigoriev I.V."/>
            <person name="Crous P."/>
            <person name="Smith M.E."/>
        </authorList>
    </citation>
    <scope>NUCLEOTIDE SEQUENCE</scope>
    <source>
        <strain evidence="4">NRRL 1566</strain>
    </source>
</reference>
<dbReference type="AlphaFoldDB" id="A0A9W8ID81"/>
<keyword evidence="5" id="KW-1185">Reference proteome</keyword>
<evidence type="ECO:0000259" key="3">
    <source>
        <dbReference type="Pfam" id="PF00188"/>
    </source>
</evidence>
<evidence type="ECO:0000256" key="1">
    <source>
        <dbReference type="SAM" id="MobiDB-lite"/>
    </source>
</evidence>
<dbReference type="EMBL" id="JANBUW010000029">
    <property type="protein sequence ID" value="KAJ2850560.1"/>
    <property type="molecule type" value="Genomic_DNA"/>
</dbReference>
<proteinExistence type="predicted"/>